<proteinExistence type="predicted"/>
<dbReference type="RefSeq" id="WP_148970508.1">
    <property type="nucleotide sequence ID" value="NZ_JBNIKW010000006.1"/>
</dbReference>
<accession>A0A5D4U722</accession>
<gene>
    <name evidence="1" type="ORF">FZC85_18555</name>
</gene>
<evidence type="ECO:0000313" key="1">
    <source>
        <dbReference type="EMBL" id="TYS83097.1"/>
    </source>
</evidence>
<dbReference type="Proteomes" id="UP000324269">
    <property type="component" value="Unassembled WGS sequence"/>
</dbReference>
<protein>
    <submittedName>
        <fullName evidence="1">Uncharacterized protein</fullName>
    </submittedName>
</protein>
<dbReference type="OrthoDB" id="5690804at2"/>
<sequence length="145" mass="16528">MELNMISYESIGPIKLGMTRDQIRSVLNSKVTEFKKTQWDENTTDSFDELGIHVFYKAGHICEAVEVSEPANPTFNGNKLVGIPFKQVRQFLQKYDKDLSIDTDGIISEVLGISLYIDGVDDEEKEQVQSVMFFEKGYYDDLLSV</sequence>
<name>A0A5D4U722_9BACI</name>
<evidence type="ECO:0000313" key="2">
    <source>
        <dbReference type="Proteomes" id="UP000324269"/>
    </source>
</evidence>
<dbReference type="AlphaFoldDB" id="A0A5D4U722"/>
<organism evidence="1 2">
    <name type="scientific">Rossellomorea aquimaris</name>
    <dbReference type="NCBI Taxonomy" id="189382"/>
    <lineage>
        <taxon>Bacteria</taxon>
        <taxon>Bacillati</taxon>
        <taxon>Bacillota</taxon>
        <taxon>Bacilli</taxon>
        <taxon>Bacillales</taxon>
        <taxon>Bacillaceae</taxon>
        <taxon>Rossellomorea</taxon>
    </lineage>
</organism>
<comment type="caution">
    <text evidence="1">The sequence shown here is derived from an EMBL/GenBank/DDBJ whole genome shotgun (WGS) entry which is preliminary data.</text>
</comment>
<dbReference type="EMBL" id="VTEZ01000006">
    <property type="protein sequence ID" value="TYS83097.1"/>
    <property type="molecule type" value="Genomic_DNA"/>
</dbReference>
<reference evidence="1 2" key="1">
    <citation type="submission" date="2019-08" db="EMBL/GenBank/DDBJ databases">
        <title>Bacillus genomes from the desert of Cuatro Cienegas, Coahuila.</title>
        <authorList>
            <person name="Olmedo-Alvarez G."/>
        </authorList>
    </citation>
    <scope>NUCLEOTIDE SEQUENCE [LARGE SCALE GENOMIC DNA]</scope>
    <source>
        <strain evidence="1 2">CH87b_3T</strain>
    </source>
</reference>